<feature type="region of interest" description="Disordered" evidence="1">
    <location>
        <begin position="55"/>
        <end position="79"/>
    </location>
</feature>
<sequence>MLWAGKLGRIVPLQIQSQENFLAPFPGPTPAERSGKSPHVLPTVDDFVNRDFCHDAAAADDDDDDNDEEDDDDDEEQKPRLILVRPIEIILATLSVELSVAINSSAGSMSWMTTAT</sequence>
<protein>
    <submittedName>
        <fullName evidence="2">Uncharacterized protein</fullName>
    </submittedName>
</protein>
<dbReference type="AlphaFoldDB" id="A0A834NBY1"/>
<evidence type="ECO:0000313" key="2">
    <source>
        <dbReference type="EMBL" id="KAF7403340.1"/>
    </source>
</evidence>
<reference evidence="2" key="1">
    <citation type="journal article" date="2020" name="G3 (Bethesda)">
        <title>High-Quality Assemblies for Three Invasive Social Wasps from the &lt;i&gt;Vespula&lt;/i&gt; Genus.</title>
        <authorList>
            <person name="Harrop T.W.R."/>
            <person name="Guhlin J."/>
            <person name="McLaughlin G.M."/>
            <person name="Permina E."/>
            <person name="Stockwell P."/>
            <person name="Gilligan J."/>
            <person name="Le Lec M.F."/>
            <person name="Gruber M.A.M."/>
            <person name="Quinn O."/>
            <person name="Lovegrove M."/>
            <person name="Duncan E.J."/>
            <person name="Remnant E.J."/>
            <person name="Van Eeckhoven J."/>
            <person name="Graham B."/>
            <person name="Knapp R.A."/>
            <person name="Langford K.W."/>
            <person name="Kronenberg Z."/>
            <person name="Press M.O."/>
            <person name="Eacker S.M."/>
            <person name="Wilson-Rankin E.E."/>
            <person name="Purcell J."/>
            <person name="Lester P.J."/>
            <person name="Dearden P.K."/>
        </authorList>
    </citation>
    <scope>NUCLEOTIDE SEQUENCE</scope>
    <source>
        <strain evidence="2">Linc-1</strain>
    </source>
</reference>
<feature type="region of interest" description="Disordered" evidence="1">
    <location>
        <begin position="22"/>
        <end position="43"/>
    </location>
</feature>
<gene>
    <name evidence="2" type="ORF">HZH68_006134</name>
</gene>
<name>A0A834NBY1_VESGE</name>
<proteinExistence type="predicted"/>
<dbReference type="Proteomes" id="UP000617340">
    <property type="component" value="Unassembled WGS sequence"/>
</dbReference>
<dbReference type="EMBL" id="JACSDZ010000005">
    <property type="protein sequence ID" value="KAF7403340.1"/>
    <property type="molecule type" value="Genomic_DNA"/>
</dbReference>
<organism evidence="2 3">
    <name type="scientific">Vespula germanica</name>
    <name type="common">German yellow jacket</name>
    <name type="synonym">Paravespula germanica</name>
    <dbReference type="NCBI Taxonomy" id="30212"/>
    <lineage>
        <taxon>Eukaryota</taxon>
        <taxon>Metazoa</taxon>
        <taxon>Ecdysozoa</taxon>
        <taxon>Arthropoda</taxon>
        <taxon>Hexapoda</taxon>
        <taxon>Insecta</taxon>
        <taxon>Pterygota</taxon>
        <taxon>Neoptera</taxon>
        <taxon>Endopterygota</taxon>
        <taxon>Hymenoptera</taxon>
        <taxon>Apocrita</taxon>
        <taxon>Aculeata</taxon>
        <taxon>Vespoidea</taxon>
        <taxon>Vespidae</taxon>
        <taxon>Vespinae</taxon>
        <taxon>Vespula</taxon>
    </lineage>
</organism>
<accession>A0A834NBY1</accession>
<feature type="compositionally biased region" description="Acidic residues" evidence="1">
    <location>
        <begin position="58"/>
        <end position="76"/>
    </location>
</feature>
<evidence type="ECO:0000313" key="3">
    <source>
        <dbReference type="Proteomes" id="UP000617340"/>
    </source>
</evidence>
<keyword evidence="3" id="KW-1185">Reference proteome</keyword>
<comment type="caution">
    <text evidence="2">The sequence shown here is derived from an EMBL/GenBank/DDBJ whole genome shotgun (WGS) entry which is preliminary data.</text>
</comment>
<evidence type="ECO:0000256" key="1">
    <source>
        <dbReference type="SAM" id="MobiDB-lite"/>
    </source>
</evidence>